<keyword evidence="4" id="KW-0238">DNA-binding</keyword>
<keyword evidence="3" id="KW-0805">Transcription regulation</keyword>
<dbReference type="STRING" id="5601.A0A0D2E0E6"/>
<dbReference type="GO" id="GO:0003677">
    <property type="term" value="F:DNA binding"/>
    <property type="evidence" value="ECO:0007669"/>
    <property type="project" value="UniProtKB-KW"/>
</dbReference>
<keyword evidence="7" id="KW-0863">Zinc-finger</keyword>
<accession>A0A0D2E0E6</accession>
<dbReference type="HOGENOM" id="CLU_044368_2_0_1"/>
<dbReference type="PROSITE" id="PS50048">
    <property type="entry name" value="ZN2_CY6_FUNGAL_2"/>
    <property type="match status" value="1"/>
</dbReference>
<evidence type="ECO:0000313" key="11">
    <source>
        <dbReference type="Proteomes" id="UP000054266"/>
    </source>
</evidence>
<sequence length="523" mass="57112">MEGEPAFAGLGNSAARGAASAPIIHFCSLCNKPFTNESARDRHSRYCTTRTRKRPRSCQSCNAAKIKCSFETPCLRCAKKGIVCIYNHSKARPPHGEALAAATPGIMAPSRLLGNPNGSFDREGTLVVGAAASSPANLELVRNNAMLNTKDLAPEEDSYQLFDFNTQESLFNDSFTIDGMFAADPDTLIPDHCLADVSVTPYGKSDCRLKDWCSWSSHGLSLAVVSEASPALPGPGVGVLAGLWIECSQAQRSADLIVQSLRAFPTMMLRRETLPWFIHPQSQLMSKSGSGAAAALPDAISTCMGIAQIFIARTPETKPFLWRIIRGEYRRLLNEMHNMSKFDALLATQACMIYLVMCIIDYSSENERHGQELLRALYDLCVYFKELAGGHGAGNGSESELANPSHTWEDWIFAESRRRLSSLWLLIGCVVCVKTGVACDPSGSYRSIPLPGPKSLWEASTQSAWELEYEASRMLHVRGPVTLGDLVALQRSAYTPSNAGKLDVWNARVDNLGSLLNLVHTMI</sequence>
<evidence type="ECO:0000256" key="7">
    <source>
        <dbReference type="PROSITE-ProRule" id="PRU00042"/>
    </source>
</evidence>
<dbReference type="Gene3D" id="4.10.240.10">
    <property type="entry name" value="Zn(2)-C6 fungal-type DNA-binding domain"/>
    <property type="match status" value="1"/>
</dbReference>
<dbReference type="AlphaFoldDB" id="A0A0D2E0E6"/>
<evidence type="ECO:0000259" key="8">
    <source>
        <dbReference type="PROSITE" id="PS50048"/>
    </source>
</evidence>
<keyword evidence="5" id="KW-0804">Transcription</keyword>
<dbReference type="Proteomes" id="UP000054266">
    <property type="component" value="Unassembled WGS sequence"/>
</dbReference>
<evidence type="ECO:0000259" key="9">
    <source>
        <dbReference type="PROSITE" id="PS50157"/>
    </source>
</evidence>
<dbReference type="SMART" id="SM00066">
    <property type="entry name" value="GAL4"/>
    <property type="match status" value="1"/>
</dbReference>
<feature type="domain" description="Zn(2)-C6 fungal-type" evidence="8">
    <location>
        <begin position="57"/>
        <end position="86"/>
    </location>
</feature>
<name>A0A0D2E0E6_9EURO</name>
<dbReference type="InterPro" id="IPR001138">
    <property type="entry name" value="Zn2Cys6_DnaBD"/>
</dbReference>
<dbReference type="InterPro" id="IPR013087">
    <property type="entry name" value="Znf_C2H2_type"/>
</dbReference>
<dbReference type="EMBL" id="KN846959">
    <property type="protein sequence ID" value="KIW67837.1"/>
    <property type="molecule type" value="Genomic_DNA"/>
</dbReference>
<dbReference type="SUPFAM" id="SSF57701">
    <property type="entry name" value="Zn2/Cys6 DNA-binding domain"/>
    <property type="match status" value="1"/>
</dbReference>
<proteinExistence type="predicted"/>
<evidence type="ECO:0008006" key="12">
    <source>
        <dbReference type="Google" id="ProtNLM"/>
    </source>
</evidence>
<organism evidence="10 11">
    <name type="scientific">Phialophora macrospora</name>
    <dbReference type="NCBI Taxonomy" id="1851006"/>
    <lineage>
        <taxon>Eukaryota</taxon>
        <taxon>Fungi</taxon>
        <taxon>Dikarya</taxon>
        <taxon>Ascomycota</taxon>
        <taxon>Pezizomycotina</taxon>
        <taxon>Eurotiomycetes</taxon>
        <taxon>Chaetothyriomycetidae</taxon>
        <taxon>Chaetothyriales</taxon>
        <taxon>Herpotrichiellaceae</taxon>
        <taxon>Phialophora</taxon>
    </lineage>
</organism>
<dbReference type="Pfam" id="PF00172">
    <property type="entry name" value="Zn_clus"/>
    <property type="match status" value="1"/>
</dbReference>
<dbReference type="CDD" id="cd00067">
    <property type="entry name" value="GAL4"/>
    <property type="match status" value="1"/>
</dbReference>
<keyword evidence="11" id="KW-1185">Reference proteome</keyword>
<gene>
    <name evidence="10" type="ORF">PV04_07061</name>
</gene>
<dbReference type="GO" id="GO:0000981">
    <property type="term" value="F:DNA-binding transcription factor activity, RNA polymerase II-specific"/>
    <property type="evidence" value="ECO:0007669"/>
    <property type="project" value="InterPro"/>
</dbReference>
<evidence type="ECO:0000256" key="5">
    <source>
        <dbReference type="ARBA" id="ARBA00023163"/>
    </source>
</evidence>
<evidence type="ECO:0000256" key="2">
    <source>
        <dbReference type="ARBA" id="ARBA00022833"/>
    </source>
</evidence>
<evidence type="ECO:0000313" key="10">
    <source>
        <dbReference type="EMBL" id="KIW67837.1"/>
    </source>
</evidence>
<reference evidence="10 11" key="1">
    <citation type="submission" date="2015-01" db="EMBL/GenBank/DDBJ databases">
        <title>The Genome Sequence of Capronia semiimmersa CBS27337.</title>
        <authorList>
            <consortium name="The Broad Institute Genomics Platform"/>
            <person name="Cuomo C."/>
            <person name="de Hoog S."/>
            <person name="Gorbushina A."/>
            <person name="Stielow B."/>
            <person name="Teixiera M."/>
            <person name="Abouelleil A."/>
            <person name="Chapman S.B."/>
            <person name="Priest M."/>
            <person name="Young S.K."/>
            <person name="Wortman J."/>
            <person name="Nusbaum C."/>
            <person name="Birren B."/>
        </authorList>
    </citation>
    <scope>NUCLEOTIDE SEQUENCE [LARGE SCALE GENOMIC DNA]</scope>
    <source>
        <strain evidence="10 11">CBS 27337</strain>
    </source>
</reference>
<evidence type="ECO:0000256" key="1">
    <source>
        <dbReference type="ARBA" id="ARBA00022723"/>
    </source>
</evidence>
<dbReference type="GO" id="GO:0008270">
    <property type="term" value="F:zinc ion binding"/>
    <property type="evidence" value="ECO:0007669"/>
    <property type="project" value="UniProtKB-KW"/>
</dbReference>
<dbReference type="PANTHER" id="PTHR47660">
    <property type="entry name" value="TRANSCRIPTION FACTOR WITH C2H2 AND ZN(2)-CYS(6) DNA BINDING DOMAIN (EUROFUNG)-RELATED-RELATED"/>
    <property type="match status" value="1"/>
</dbReference>
<evidence type="ECO:0000256" key="3">
    <source>
        <dbReference type="ARBA" id="ARBA00023015"/>
    </source>
</evidence>
<protein>
    <recommendedName>
        <fullName evidence="12">Zn(2)-C6 fungal-type domain-containing protein</fullName>
    </recommendedName>
</protein>
<evidence type="ECO:0000256" key="4">
    <source>
        <dbReference type="ARBA" id="ARBA00023125"/>
    </source>
</evidence>
<keyword evidence="1" id="KW-0479">Metal-binding</keyword>
<evidence type="ECO:0000256" key="6">
    <source>
        <dbReference type="ARBA" id="ARBA00023242"/>
    </source>
</evidence>
<feature type="domain" description="C2H2-type" evidence="9">
    <location>
        <begin position="25"/>
        <end position="55"/>
    </location>
</feature>
<dbReference type="PROSITE" id="PS50157">
    <property type="entry name" value="ZINC_FINGER_C2H2_2"/>
    <property type="match status" value="1"/>
</dbReference>
<keyword evidence="6" id="KW-0539">Nucleus</keyword>
<dbReference type="PANTHER" id="PTHR47660:SF3">
    <property type="entry name" value="FINGER DOMAIN PROTEIN, PUTATIVE (AFU_ORTHOLOGUE AFUA_4G03310)-RELATED"/>
    <property type="match status" value="1"/>
</dbReference>
<keyword evidence="2" id="KW-0862">Zinc</keyword>
<dbReference type="InterPro" id="IPR036864">
    <property type="entry name" value="Zn2-C6_fun-type_DNA-bd_sf"/>
</dbReference>